<name>A0A8X6U6M8_NEPPI</name>
<protein>
    <submittedName>
        <fullName evidence="1">DDE_Tnp_IS1595 domain-containing protein</fullName>
    </submittedName>
</protein>
<keyword evidence="2" id="KW-1185">Reference proteome</keyword>
<reference evidence="1" key="1">
    <citation type="submission" date="2020-08" db="EMBL/GenBank/DDBJ databases">
        <title>Multicomponent nature underlies the extraordinary mechanical properties of spider dragline silk.</title>
        <authorList>
            <person name="Kono N."/>
            <person name="Nakamura H."/>
            <person name="Mori M."/>
            <person name="Yoshida Y."/>
            <person name="Ohtoshi R."/>
            <person name="Malay A.D."/>
            <person name="Moran D.A.P."/>
            <person name="Tomita M."/>
            <person name="Numata K."/>
            <person name="Arakawa K."/>
        </authorList>
    </citation>
    <scope>NUCLEOTIDE SEQUENCE</scope>
</reference>
<evidence type="ECO:0000313" key="1">
    <source>
        <dbReference type="EMBL" id="GFT86238.1"/>
    </source>
</evidence>
<dbReference type="Proteomes" id="UP000887013">
    <property type="component" value="Unassembled WGS sequence"/>
</dbReference>
<sequence>MLIATQLQLQQSTYLRLDWLECCYKLRLGEIFLLTFQVLLGSATSEIGQTYRFSSKTLADWRQFINIVILDYIENNFEKIGGTGRIVEVDESKFGKRKYHQGHPVEEQWVFRGGERGSVFLVAAHDRSRKILLTTIQE</sequence>
<gene>
    <name evidence="1" type="primary">AVEN_236481_1</name>
    <name evidence="1" type="ORF">NPIL_540001</name>
</gene>
<dbReference type="EMBL" id="BMAW01119744">
    <property type="protein sequence ID" value="GFT86238.1"/>
    <property type="molecule type" value="Genomic_DNA"/>
</dbReference>
<organism evidence="1 2">
    <name type="scientific">Nephila pilipes</name>
    <name type="common">Giant wood spider</name>
    <name type="synonym">Nephila maculata</name>
    <dbReference type="NCBI Taxonomy" id="299642"/>
    <lineage>
        <taxon>Eukaryota</taxon>
        <taxon>Metazoa</taxon>
        <taxon>Ecdysozoa</taxon>
        <taxon>Arthropoda</taxon>
        <taxon>Chelicerata</taxon>
        <taxon>Arachnida</taxon>
        <taxon>Araneae</taxon>
        <taxon>Araneomorphae</taxon>
        <taxon>Entelegynae</taxon>
        <taxon>Araneoidea</taxon>
        <taxon>Nephilidae</taxon>
        <taxon>Nephila</taxon>
    </lineage>
</organism>
<proteinExistence type="predicted"/>
<evidence type="ECO:0000313" key="2">
    <source>
        <dbReference type="Proteomes" id="UP000887013"/>
    </source>
</evidence>
<dbReference type="OrthoDB" id="10052789at2759"/>
<dbReference type="AlphaFoldDB" id="A0A8X6U6M8"/>
<accession>A0A8X6U6M8</accession>
<comment type="caution">
    <text evidence="1">The sequence shown here is derived from an EMBL/GenBank/DDBJ whole genome shotgun (WGS) entry which is preliminary data.</text>
</comment>